<keyword evidence="3" id="KW-1185">Reference proteome</keyword>
<protein>
    <recommendedName>
        <fullName evidence="4">SPW repeat-containing protein</fullName>
    </recommendedName>
</protein>
<feature type="transmembrane region" description="Helical" evidence="1">
    <location>
        <begin position="34"/>
        <end position="51"/>
    </location>
</feature>
<organism evidence="2 3">
    <name type="scientific">Chitinophaga filiformis</name>
    <name type="common">Myxococcus filiformis</name>
    <name type="synonym">Flexibacter filiformis</name>
    <dbReference type="NCBI Taxonomy" id="104663"/>
    <lineage>
        <taxon>Bacteria</taxon>
        <taxon>Pseudomonadati</taxon>
        <taxon>Bacteroidota</taxon>
        <taxon>Chitinophagia</taxon>
        <taxon>Chitinophagales</taxon>
        <taxon>Chitinophagaceae</taxon>
        <taxon>Chitinophaga</taxon>
    </lineage>
</organism>
<feature type="transmembrane region" description="Helical" evidence="1">
    <location>
        <begin position="92"/>
        <end position="110"/>
    </location>
</feature>
<evidence type="ECO:0000313" key="2">
    <source>
        <dbReference type="EMBL" id="UPK72284.1"/>
    </source>
</evidence>
<keyword evidence="1" id="KW-0812">Transmembrane</keyword>
<evidence type="ECO:0008006" key="4">
    <source>
        <dbReference type="Google" id="ProtNLM"/>
    </source>
</evidence>
<proteinExistence type="predicted"/>
<keyword evidence="1" id="KW-1133">Transmembrane helix</keyword>
<sequence length="119" mass="13152">MESKELAKLIGPTLSVMSISETINLDIWSNNIPAITYLNGIILFVTGLSIIRIHNIWTSDWRIVITLLGWGAVAGGAFRIFFPAAKQGGQNIFTYAIIAVLLLIGLFLSYKGYTPEKHK</sequence>
<dbReference type="RefSeq" id="WP_247814402.1">
    <property type="nucleotide sequence ID" value="NZ_CP095855.1"/>
</dbReference>
<gene>
    <name evidence="2" type="ORF">MYF79_13400</name>
</gene>
<dbReference type="EMBL" id="CP095855">
    <property type="protein sequence ID" value="UPK72284.1"/>
    <property type="molecule type" value="Genomic_DNA"/>
</dbReference>
<accession>A0ABY4IAM1</accession>
<feature type="transmembrane region" description="Helical" evidence="1">
    <location>
        <begin position="63"/>
        <end position="80"/>
    </location>
</feature>
<keyword evidence="1" id="KW-0472">Membrane</keyword>
<reference evidence="2 3" key="1">
    <citation type="submission" date="2022-04" db="EMBL/GenBank/DDBJ databases">
        <title>The arsenic-methylating capacity of Chitinophaga filiformis YT5 during chitin decomposition.</title>
        <authorList>
            <person name="Chen G."/>
            <person name="Liang Y."/>
        </authorList>
    </citation>
    <scope>NUCLEOTIDE SEQUENCE [LARGE SCALE GENOMIC DNA]</scope>
    <source>
        <strain evidence="2 3">YT5</strain>
    </source>
</reference>
<evidence type="ECO:0000256" key="1">
    <source>
        <dbReference type="SAM" id="Phobius"/>
    </source>
</evidence>
<dbReference type="Proteomes" id="UP000830198">
    <property type="component" value="Chromosome"/>
</dbReference>
<name>A0ABY4IAM1_CHIFI</name>
<evidence type="ECO:0000313" key="3">
    <source>
        <dbReference type="Proteomes" id="UP000830198"/>
    </source>
</evidence>